<dbReference type="EMBL" id="HG712906">
    <property type="protein sequence ID" value="CDJ51546.1"/>
    <property type="molecule type" value="Genomic_DNA"/>
</dbReference>
<evidence type="ECO:0000313" key="3">
    <source>
        <dbReference type="Proteomes" id="UP000030750"/>
    </source>
</evidence>
<dbReference type="OrthoDB" id="10259892at2759"/>
<reference evidence="2" key="2">
    <citation type="submission" date="2013-10" db="EMBL/GenBank/DDBJ databases">
        <authorList>
            <person name="Aslett M."/>
        </authorList>
    </citation>
    <scope>NUCLEOTIDE SEQUENCE [LARGE SCALE GENOMIC DNA]</scope>
    <source>
        <strain evidence="2">Houghton</strain>
    </source>
</reference>
<dbReference type="Gene3D" id="2.30.30.30">
    <property type="match status" value="1"/>
</dbReference>
<evidence type="ECO:0000313" key="2">
    <source>
        <dbReference type="EMBL" id="CDJ51546.1"/>
    </source>
</evidence>
<sequence length="152" mass="15351">MLGSVYRRVCCSTLLLRPHLASGCRSLRPAAAAAATAAAAPTAAAPAAVATAAGRAGTAITAAAATAAATAASEAAAAAGRWVRGFASITANEARQGSIILLDGRRVEVTEFRVIKTGRGAASISLSYIDLQSLKSGSQTFPVQKRLERLRG</sequence>
<dbReference type="Pfam" id="PF08207">
    <property type="entry name" value="EFP_N"/>
    <property type="match status" value="1"/>
</dbReference>
<accession>U6LN20</accession>
<dbReference type="SUPFAM" id="SSF50104">
    <property type="entry name" value="Translation proteins SH3-like domain"/>
    <property type="match status" value="1"/>
</dbReference>
<protein>
    <recommendedName>
        <fullName evidence="1">Translation elongation factor KOW-like domain-containing protein</fullName>
    </recommendedName>
</protein>
<dbReference type="InterPro" id="IPR013185">
    <property type="entry name" value="Transl_elong_KOW-like"/>
</dbReference>
<organism evidence="2 3">
    <name type="scientific">Eimeria brunetti</name>
    <dbReference type="NCBI Taxonomy" id="51314"/>
    <lineage>
        <taxon>Eukaryota</taxon>
        <taxon>Sar</taxon>
        <taxon>Alveolata</taxon>
        <taxon>Apicomplexa</taxon>
        <taxon>Conoidasida</taxon>
        <taxon>Coccidia</taxon>
        <taxon>Eucoccidiorida</taxon>
        <taxon>Eimeriorina</taxon>
        <taxon>Eimeriidae</taxon>
        <taxon>Eimeria</taxon>
    </lineage>
</organism>
<feature type="domain" description="Translation elongation factor KOW-like" evidence="1">
    <location>
        <begin position="90"/>
        <end position="127"/>
    </location>
</feature>
<gene>
    <name evidence="2" type="ORF">EBH_0001050</name>
</gene>
<evidence type="ECO:0000259" key="1">
    <source>
        <dbReference type="Pfam" id="PF08207"/>
    </source>
</evidence>
<proteinExistence type="predicted"/>
<dbReference type="AlphaFoldDB" id="U6LN20"/>
<dbReference type="VEuPathDB" id="ToxoDB:EBH_0001050"/>
<dbReference type="InterPro" id="IPR014722">
    <property type="entry name" value="Rib_uL2_dom2"/>
</dbReference>
<reference evidence="2" key="1">
    <citation type="submission" date="2013-10" db="EMBL/GenBank/DDBJ databases">
        <title>Genomic analysis of the causative agents of coccidiosis in chickens.</title>
        <authorList>
            <person name="Reid A.J."/>
            <person name="Blake D."/>
            <person name="Billington K."/>
            <person name="Browne H."/>
            <person name="Dunn M."/>
            <person name="Hung S."/>
            <person name="Kawahara F."/>
            <person name="Miranda-Saavedra D."/>
            <person name="Mourier T."/>
            <person name="Nagra H."/>
            <person name="Otto T.D."/>
            <person name="Rawlings N."/>
            <person name="Sanchez A."/>
            <person name="Sanders M."/>
            <person name="Subramaniam C."/>
            <person name="Tay Y."/>
            <person name="Dear P."/>
            <person name="Doerig C."/>
            <person name="Gruber A."/>
            <person name="Parkinson J."/>
            <person name="Shirley M."/>
            <person name="Wan K.L."/>
            <person name="Berriman M."/>
            <person name="Tomley F."/>
            <person name="Pain A."/>
        </authorList>
    </citation>
    <scope>NUCLEOTIDE SEQUENCE [LARGE SCALE GENOMIC DNA]</scope>
    <source>
        <strain evidence="2">Houghton</strain>
    </source>
</reference>
<dbReference type="InterPro" id="IPR008991">
    <property type="entry name" value="Translation_prot_SH3-like_sf"/>
</dbReference>
<dbReference type="Proteomes" id="UP000030750">
    <property type="component" value="Unassembled WGS sequence"/>
</dbReference>
<keyword evidence="3" id="KW-1185">Reference proteome</keyword>
<name>U6LN20_9EIME</name>